<dbReference type="PROSITE" id="PS50048">
    <property type="entry name" value="ZN2_CY6_FUNGAL_2"/>
    <property type="match status" value="1"/>
</dbReference>
<reference evidence="8 9" key="1">
    <citation type="journal article" date="2019" name="BMC Genomics">
        <title>Chromosome level assembly and comparative genome analysis confirm lager-brewing yeasts originated from a single hybridization.</title>
        <authorList>
            <person name="Salazar A.N."/>
            <person name="Gorter de Vries A.R."/>
            <person name="van den Broek M."/>
            <person name="Brouwers N."/>
            <person name="de la Torre Cortes P."/>
            <person name="Kuijpers N.G.A."/>
            <person name="Daran J.G."/>
            <person name="Abeel T."/>
        </authorList>
    </citation>
    <scope>NUCLEOTIDE SEQUENCE [LARGE SCALE GENOMIC DNA]</scope>
    <source>
        <strain evidence="8 9">CBS 1483</strain>
    </source>
</reference>
<dbReference type="InterPro" id="IPR050987">
    <property type="entry name" value="AtrR-like"/>
</dbReference>
<dbReference type="Proteomes" id="UP000501346">
    <property type="component" value="Chromosome ScV"/>
</dbReference>
<keyword evidence="5" id="KW-0539">Nucleus</keyword>
<dbReference type="GO" id="GO:0000981">
    <property type="term" value="F:DNA-binding transcription factor activity, RNA polymerase II-specific"/>
    <property type="evidence" value="ECO:0007669"/>
    <property type="project" value="InterPro"/>
</dbReference>
<evidence type="ECO:0000313" key="9">
    <source>
        <dbReference type="Proteomes" id="UP000501346"/>
    </source>
</evidence>
<dbReference type="Gene3D" id="4.10.240.10">
    <property type="entry name" value="Zn(2)-C6 fungal-type DNA-binding domain"/>
    <property type="match status" value="1"/>
</dbReference>
<evidence type="ECO:0000256" key="1">
    <source>
        <dbReference type="ARBA" id="ARBA00004123"/>
    </source>
</evidence>
<proteinExistence type="predicted"/>
<dbReference type="CDD" id="cd00067">
    <property type="entry name" value="GAL4"/>
    <property type="match status" value="1"/>
</dbReference>
<keyword evidence="2" id="KW-0479">Metal-binding</keyword>
<comment type="subcellular location">
    <subcellularLocation>
        <location evidence="1">Nucleus</location>
    </subcellularLocation>
</comment>
<accession>A0A6C1DSV3</accession>
<feature type="domain" description="Zn(2)-C6 fungal-type" evidence="7">
    <location>
        <begin position="17"/>
        <end position="46"/>
    </location>
</feature>
<organism evidence="8 9">
    <name type="scientific">Saccharomyces pastorianus</name>
    <name type="common">Lager yeast</name>
    <name type="synonym">Saccharomyces cerevisiae x Saccharomyces eubayanus</name>
    <dbReference type="NCBI Taxonomy" id="27292"/>
    <lineage>
        <taxon>Eukaryota</taxon>
        <taxon>Fungi</taxon>
        <taxon>Dikarya</taxon>
        <taxon>Ascomycota</taxon>
        <taxon>Saccharomycotina</taxon>
        <taxon>Saccharomycetes</taxon>
        <taxon>Saccharomycetales</taxon>
        <taxon>Saccharomycetaceae</taxon>
        <taxon>Saccharomyces</taxon>
    </lineage>
</organism>
<sequence length="794" mass="91044">MAAKRGLAKQKSRVTKACDRCHRKKIKCNSKKPCFGCIGSQSKCTYRNQFREPIEAFFNYTGSLSNDLDNAKCSIAKLKAQLPPSAPASLQKGLANICTELEKIQPQLYLNLDSKEISSYGGLKSIETEIIGKQSKSLNRFSNAFESNTAQNVSMYFGVYSPLLYFASTGISWITKKLISCSNDRETRETIYLFLKFLDASSASHAGPKVTSISPLEYYSKLNGLSCGNDVLIQHIMSNISNEIKGNTNINQTIKFNKPTDWFMYGVQLMEQHHKALDRKSSKKLLPLKYFLEQDELIFCLCLEYFERSLFSTMYDLTILKGLVSLMKHRYWIDDPFVLGRIISTMSRRSLDAGLNRWEYYIGQDEDTAEEYRKLWWDCYWWDRWYSLVTGKQPLIPHEMTSCLFPKDVVGLGVDDSMDCFTLINLVELDPSKFDICISFGYILLTKIITAVFSGLLYNRHFTDYRLFGTPNAKDLNGTARQLMVEFSKICKIFQCIQDKLIPFLKQYSENSNVFELYTHFGFAKVCCFQGMESLILRIQNLLQERERIELDSCVKDIRLQTFEASVDILTDVLKHEDTFYIFRCSWFIYAILMNITLNFIETPRRNSICYLSLMCHMIASYNDLFVSSGNVNFKGNNAFSKKLENGTAVSFILTRICCQMYTRSQKMAKESLFCELKKYGQACSDAGQAALDIECIWYRNIIGEHKESSFRKEILSILDREMGDLVNNRVIGVQGKNQEGACYEKLSPSSTSVSVGMDFCSLENFVTAESLPDLLNLFWEDTEFGITKENLGE</sequence>
<gene>
    <name evidence="8" type="primary">TOG1</name>
    <name evidence="8" type="ORF">GRS66_001526</name>
</gene>
<keyword evidence="6" id="KW-0812">Transmembrane</keyword>
<evidence type="ECO:0000256" key="6">
    <source>
        <dbReference type="SAM" id="Phobius"/>
    </source>
</evidence>
<dbReference type="GO" id="GO:0008270">
    <property type="term" value="F:zinc ion binding"/>
    <property type="evidence" value="ECO:0007669"/>
    <property type="project" value="InterPro"/>
</dbReference>
<evidence type="ECO:0000256" key="4">
    <source>
        <dbReference type="ARBA" id="ARBA00023125"/>
    </source>
</evidence>
<dbReference type="Pfam" id="PF04082">
    <property type="entry name" value="Fungal_trans"/>
    <property type="match status" value="1"/>
</dbReference>
<keyword evidence="4" id="KW-0238">DNA-binding</keyword>
<dbReference type="CDD" id="cd12148">
    <property type="entry name" value="fungal_TF_MHR"/>
    <property type="match status" value="1"/>
</dbReference>
<dbReference type="InterPro" id="IPR001138">
    <property type="entry name" value="Zn2Cys6_DnaBD"/>
</dbReference>
<dbReference type="InterPro" id="IPR036864">
    <property type="entry name" value="Zn2-C6_fun-type_DNA-bd_sf"/>
</dbReference>
<name>A0A6C1DSV3_SACPS</name>
<evidence type="ECO:0000259" key="7">
    <source>
        <dbReference type="PROSITE" id="PS50048"/>
    </source>
</evidence>
<dbReference type="PROSITE" id="PS00463">
    <property type="entry name" value="ZN2_CY6_FUNGAL_1"/>
    <property type="match status" value="1"/>
</dbReference>
<feature type="transmembrane region" description="Helical" evidence="6">
    <location>
        <begin position="581"/>
        <end position="601"/>
    </location>
</feature>
<dbReference type="PANTHER" id="PTHR46910:SF3">
    <property type="entry name" value="HALOTOLERANCE PROTEIN 9-RELATED"/>
    <property type="match status" value="1"/>
</dbReference>
<dbReference type="SMART" id="SM00066">
    <property type="entry name" value="GAL4"/>
    <property type="match status" value="1"/>
</dbReference>
<dbReference type="InterPro" id="IPR007219">
    <property type="entry name" value="XnlR_reg_dom"/>
</dbReference>
<keyword evidence="9" id="KW-1185">Reference proteome</keyword>
<dbReference type="EMBL" id="CP048986">
    <property type="protein sequence ID" value="QID79274.1"/>
    <property type="molecule type" value="Genomic_DNA"/>
</dbReference>
<keyword evidence="3" id="KW-0862">Zinc</keyword>
<dbReference type="GO" id="GO:0006351">
    <property type="term" value="P:DNA-templated transcription"/>
    <property type="evidence" value="ECO:0007669"/>
    <property type="project" value="InterPro"/>
</dbReference>
<evidence type="ECO:0000313" key="8">
    <source>
        <dbReference type="EMBL" id="QID79274.1"/>
    </source>
</evidence>
<dbReference type="Pfam" id="PF00172">
    <property type="entry name" value="Zn_clus"/>
    <property type="match status" value="1"/>
</dbReference>
<dbReference type="GO" id="GO:0045944">
    <property type="term" value="P:positive regulation of transcription by RNA polymerase II"/>
    <property type="evidence" value="ECO:0007669"/>
    <property type="project" value="UniProtKB-ARBA"/>
</dbReference>
<evidence type="ECO:0000256" key="2">
    <source>
        <dbReference type="ARBA" id="ARBA00022723"/>
    </source>
</evidence>
<keyword evidence="6" id="KW-1133">Transmembrane helix</keyword>
<evidence type="ECO:0000256" key="3">
    <source>
        <dbReference type="ARBA" id="ARBA00022833"/>
    </source>
</evidence>
<dbReference type="AlphaFoldDB" id="A0A6C1DSV3"/>
<dbReference type="SUPFAM" id="SSF57701">
    <property type="entry name" value="Zn2/Cys6 DNA-binding domain"/>
    <property type="match status" value="1"/>
</dbReference>
<dbReference type="GO" id="GO:0003677">
    <property type="term" value="F:DNA binding"/>
    <property type="evidence" value="ECO:0007669"/>
    <property type="project" value="UniProtKB-KW"/>
</dbReference>
<dbReference type="PANTHER" id="PTHR46910">
    <property type="entry name" value="TRANSCRIPTION FACTOR PDR1"/>
    <property type="match status" value="1"/>
</dbReference>
<protein>
    <submittedName>
        <fullName evidence="8">Transcription factor tog1</fullName>
    </submittedName>
</protein>
<dbReference type="OrthoDB" id="5600212at2759"/>
<evidence type="ECO:0000256" key="5">
    <source>
        <dbReference type="ARBA" id="ARBA00023242"/>
    </source>
</evidence>
<dbReference type="SMART" id="SM00906">
    <property type="entry name" value="Fungal_trans"/>
    <property type="match status" value="1"/>
</dbReference>
<keyword evidence="6" id="KW-0472">Membrane</keyword>
<dbReference type="GO" id="GO:0005634">
    <property type="term" value="C:nucleus"/>
    <property type="evidence" value="ECO:0007669"/>
    <property type="project" value="UniProtKB-SubCell"/>
</dbReference>
<feature type="transmembrane region" description="Helical" evidence="6">
    <location>
        <begin position="440"/>
        <end position="458"/>
    </location>
</feature>